<dbReference type="GO" id="GO:0005737">
    <property type="term" value="C:cytoplasm"/>
    <property type="evidence" value="ECO:0007669"/>
    <property type="project" value="UniProtKB-SubCell"/>
</dbReference>
<dbReference type="SUPFAM" id="SSF53474">
    <property type="entry name" value="alpha/beta-Hydrolases"/>
    <property type="match status" value="1"/>
</dbReference>
<dbReference type="EMBL" id="VFPE01000004">
    <property type="protein sequence ID" value="TQM24331.1"/>
    <property type="molecule type" value="Genomic_DNA"/>
</dbReference>
<dbReference type="PIRSF" id="PIRSF006431">
    <property type="entry name" value="Pept_S33"/>
    <property type="match status" value="1"/>
</dbReference>
<evidence type="ECO:0000256" key="9">
    <source>
        <dbReference type="PIRSR" id="PIRSR006431-1"/>
    </source>
</evidence>
<evidence type="ECO:0000256" key="11">
    <source>
        <dbReference type="SAM" id="MobiDB-lite"/>
    </source>
</evidence>
<dbReference type="InterPro" id="IPR005944">
    <property type="entry name" value="Pro_iminopeptidase"/>
</dbReference>
<evidence type="ECO:0000256" key="4">
    <source>
        <dbReference type="ARBA" id="ARBA00022438"/>
    </source>
</evidence>
<keyword evidence="7 8" id="KW-0378">Hydrolase</keyword>
<evidence type="ECO:0000256" key="10">
    <source>
        <dbReference type="RuleBase" id="RU003421"/>
    </source>
</evidence>
<evidence type="ECO:0000313" key="13">
    <source>
        <dbReference type="EMBL" id="TQM24331.1"/>
    </source>
</evidence>
<evidence type="ECO:0000256" key="1">
    <source>
        <dbReference type="ARBA" id="ARBA00001585"/>
    </source>
</evidence>
<dbReference type="Proteomes" id="UP000320235">
    <property type="component" value="Unassembled WGS sequence"/>
</dbReference>
<dbReference type="PRINTS" id="PR00793">
    <property type="entry name" value="PROAMNOPTASE"/>
</dbReference>
<dbReference type="NCBIfam" id="TIGR01249">
    <property type="entry name" value="pro_imino_pep_1"/>
    <property type="match status" value="1"/>
</dbReference>
<evidence type="ECO:0000256" key="6">
    <source>
        <dbReference type="ARBA" id="ARBA00022670"/>
    </source>
</evidence>
<dbReference type="Pfam" id="PF00561">
    <property type="entry name" value="Abhydrolase_1"/>
    <property type="match status" value="1"/>
</dbReference>
<dbReference type="Gene3D" id="3.40.50.1820">
    <property type="entry name" value="alpha/beta hydrolase"/>
    <property type="match status" value="1"/>
</dbReference>
<proteinExistence type="inferred from homology"/>
<dbReference type="EC" id="3.4.11.5" evidence="8 10"/>
<accession>A0A543ERX2</accession>
<comment type="similarity">
    <text evidence="3 8 10">Belongs to the peptidase S33 family.</text>
</comment>
<dbReference type="PRINTS" id="PR00111">
    <property type="entry name" value="ABHYDROLASE"/>
</dbReference>
<evidence type="ECO:0000256" key="5">
    <source>
        <dbReference type="ARBA" id="ARBA00022490"/>
    </source>
</evidence>
<evidence type="ECO:0000256" key="3">
    <source>
        <dbReference type="ARBA" id="ARBA00010088"/>
    </source>
</evidence>
<evidence type="ECO:0000313" key="14">
    <source>
        <dbReference type="Proteomes" id="UP000320235"/>
    </source>
</evidence>
<evidence type="ECO:0000256" key="8">
    <source>
        <dbReference type="PIRNR" id="PIRNR006431"/>
    </source>
</evidence>
<reference evidence="13 14" key="1">
    <citation type="submission" date="2019-06" db="EMBL/GenBank/DDBJ databases">
        <title>Sequencing the genomes of 1000 actinobacteria strains.</title>
        <authorList>
            <person name="Klenk H.-P."/>
        </authorList>
    </citation>
    <scope>NUCLEOTIDE SEQUENCE [LARGE SCALE GENOMIC DNA]</scope>
    <source>
        <strain evidence="13 14">DSM 105492</strain>
    </source>
</reference>
<dbReference type="InterPro" id="IPR029058">
    <property type="entry name" value="AB_hydrolase_fold"/>
</dbReference>
<dbReference type="InterPro" id="IPR002410">
    <property type="entry name" value="Peptidase_S33"/>
</dbReference>
<protein>
    <recommendedName>
        <fullName evidence="8 10">Proline iminopeptidase</fullName>
        <shortName evidence="8">PIP</shortName>
        <ecNumber evidence="8 10">3.4.11.5</ecNumber>
    </recommendedName>
    <alternativeName>
        <fullName evidence="8">Prolyl aminopeptidase</fullName>
    </alternativeName>
</protein>
<feature type="region of interest" description="Disordered" evidence="11">
    <location>
        <begin position="323"/>
        <end position="349"/>
    </location>
</feature>
<feature type="active site" description="Nucleophile" evidence="9">
    <location>
        <position position="120"/>
    </location>
</feature>
<dbReference type="GO" id="GO:0004177">
    <property type="term" value="F:aminopeptidase activity"/>
    <property type="evidence" value="ECO:0007669"/>
    <property type="project" value="UniProtKB-UniRule"/>
</dbReference>
<keyword evidence="4 8" id="KW-0031">Aminopeptidase</keyword>
<dbReference type="GO" id="GO:0006508">
    <property type="term" value="P:proteolysis"/>
    <property type="evidence" value="ECO:0007669"/>
    <property type="project" value="UniProtKB-KW"/>
</dbReference>
<keyword evidence="6 8" id="KW-0645">Protease</keyword>
<comment type="caution">
    <text evidence="13">The sequence shown here is derived from an EMBL/GenBank/DDBJ whole genome shotgun (WGS) entry which is preliminary data.</text>
</comment>
<organism evidence="13 14">
    <name type="scientific">Microbacterium kyungheense</name>
    <dbReference type="NCBI Taxonomy" id="1263636"/>
    <lineage>
        <taxon>Bacteria</taxon>
        <taxon>Bacillati</taxon>
        <taxon>Actinomycetota</taxon>
        <taxon>Actinomycetes</taxon>
        <taxon>Micrococcales</taxon>
        <taxon>Microbacteriaceae</taxon>
        <taxon>Microbacterium</taxon>
    </lineage>
</organism>
<evidence type="ECO:0000259" key="12">
    <source>
        <dbReference type="Pfam" id="PF00561"/>
    </source>
</evidence>
<gene>
    <name evidence="13" type="ORF">FB391_2844</name>
</gene>
<dbReference type="RefSeq" id="WP_246093530.1">
    <property type="nucleotide sequence ID" value="NZ_BAABLH010000016.1"/>
</dbReference>
<feature type="active site" evidence="9">
    <location>
        <position position="275"/>
    </location>
</feature>
<name>A0A543ERX2_9MICO</name>
<feature type="active site" description="Proton donor" evidence="9">
    <location>
        <position position="303"/>
    </location>
</feature>
<comment type="subcellular location">
    <subcellularLocation>
        <location evidence="2 8">Cytoplasm</location>
    </subcellularLocation>
</comment>
<keyword evidence="14" id="KW-1185">Reference proteome</keyword>
<keyword evidence="5 8" id="KW-0963">Cytoplasm</keyword>
<comment type="catalytic activity">
    <reaction evidence="1 8 10">
        <text>Release of N-terminal proline from a peptide.</text>
        <dbReference type="EC" id="3.4.11.5"/>
    </reaction>
</comment>
<dbReference type="InterPro" id="IPR000073">
    <property type="entry name" value="AB_hydrolase_1"/>
</dbReference>
<dbReference type="PANTHER" id="PTHR43722:SF1">
    <property type="entry name" value="PROLINE IMINOPEPTIDASE"/>
    <property type="match status" value="1"/>
</dbReference>
<dbReference type="PANTHER" id="PTHR43722">
    <property type="entry name" value="PROLINE IMINOPEPTIDASE"/>
    <property type="match status" value="1"/>
</dbReference>
<sequence length="349" mass="38969">MNEHLDDILYPPIEPYDTGTLFAGEGNRLYYEQVGNPDGKPVVFLHGGPGAGVSAWHRRFFDPAVYRVILLDQRGCGRSTPHASEPRADLRHNTTWHLVADLELLRRNLGIARWQVFGGSWGSALALAYAQAHPEYVSEIVLRGIFTLRRHELEWFYEGGAASIVPDLWEDFIAPIPILERSRMMQAYHRRLADPDPAVHVPAAVAWTRWEAANLTLLPDRQLVAAMTDERAAVAFARIENHYFLHGGWFEPEQLIAGVDRIRHIPAVIVQGRYDVCTPAMTAWDLHRAWPEAEFVMIPDAAHAASEPGIARALRAATDRFAGAEGAPVASSEAEERDRMPEPDGAEPV</sequence>
<feature type="domain" description="AB hydrolase-1" evidence="12">
    <location>
        <begin position="40"/>
        <end position="306"/>
    </location>
</feature>
<dbReference type="AlphaFoldDB" id="A0A543ERX2"/>
<evidence type="ECO:0000256" key="2">
    <source>
        <dbReference type="ARBA" id="ARBA00004496"/>
    </source>
</evidence>
<evidence type="ECO:0000256" key="7">
    <source>
        <dbReference type="ARBA" id="ARBA00022801"/>
    </source>
</evidence>